<accession>A0A4Z2I974</accession>
<sequence length="94" mass="10441">MSLLYEHSGKKKCSLIKYLQMTLRGEPAKLSIYIWVWPFPSPDSSASGQTTGKGSKKVLSEGPMKYCLGDEVFLEEALLNLQAVAPHQRGRSLL</sequence>
<gene>
    <name evidence="1" type="ORF">EYF80_015176</name>
</gene>
<dbReference type="AlphaFoldDB" id="A0A4Z2I974"/>
<dbReference type="Proteomes" id="UP000314294">
    <property type="component" value="Unassembled WGS sequence"/>
</dbReference>
<evidence type="ECO:0000313" key="2">
    <source>
        <dbReference type="Proteomes" id="UP000314294"/>
    </source>
</evidence>
<dbReference type="EMBL" id="SRLO01000112">
    <property type="protein sequence ID" value="TNN74629.1"/>
    <property type="molecule type" value="Genomic_DNA"/>
</dbReference>
<keyword evidence="2" id="KW-1185">Reference proteome</keyword>
<organism evidence="1 2">
    <name type="scientific">Liparis tanakae</name>
    <name type="common">Tanaka's snailfish</name>
    <dbReference type="NCBI Taxonomy" id="230148"/>
    <lineage>
        <taxon>Eukaryota</taxon>
        <taxon>Metazoa</taxon>
        <taxon>Chordata</taxon>
        <taxon>Craniata</taxon>
        <taxon>Vertebrata</taxon>
        <taxon>Euteleostomi</taxon>
        <taxon>Actinopterygii</taxon>
        <taxon>Neopterygii</taxon>
        <taxon>Teleostei</taxon>
        <taxon>Neoteleostei</taxon>
        <taxon>Acanthomorphata</taxon>
        <taxon>Eupercaria</taxon>
        <taxon>Perciformes</taxon>
        <taxon>Cottioidei</taxon>
        <taxon>Cottales</taxon>
        <taxon>Liparidae</taxon>
        <taxon>Liparis</taxon>
    </lineage>
</organism>
<name>A0A4Z2I974_9TELE</name>
<reference evidence="1 2" key="1">
    <citation type="submission" date="2019-03" db="EMBL/GenBank/DDBJ databases">
        <title>First draft genome of Liparis tanakae, snailfish: a comprehensive survey of snailfish specific genes.</title>
        <authorList>
            <person name="Kim W."/>
            <person name="Song I."/>
            <person name="Jeong J.-H."/>
            <person name="Kim D."/>
            <person name="Kim S."/>
            <person name="Ryu S."/>
            <person name="Song J.Y."/>
            <person name="Lee S.K."/>
        </authorList>
    </citation>
    <scope>NUCLEOTIDE SEQUENCE [LARGE SCALE GENOMIC DNA]</scope>
    <source>
        <tissue evidence="1">Muscle</tissue>
    </source>
</reference>
<evidence type="ECO:0000313" key="1">
    <source>
        <dbReference type="EMBL" id="TNN74629.1"/>
    </source>
</evidence>
<proteinExistence type="predicted"/>
<comment type="caution">
    <text evidence="1">The sequence shown here is derived from an EMBL/GenBank/DDBJ whole genome shotgun (WGS) entry which is preliminary data.</text>
</comment>
<protein>
    <submittedName>
        <fullName evidence="1">Uncharacterized protein</fullName>
    </submittedName>
</protein>